<protein>
    <submittedName>
        <fullName evidence="2">Uncharacterized protein</fullName>
    </submittedName>
</protein>
<evidence type="ECO:0000256" key="1">
    <source>
        <dbReference type="SAM" id="MobiDB-lite"/>
    </source>
</evidence>
<evidence type="ECO:0000313" key="2">
    <source>
        <dbReference type="EMBL" id="BAE95431.1"/>
    </source>
</evidence>
<accession>Q1EQT9</accession>
<sequence length="209" mass="22254">MVVPVSAWLTGQLALASSAAEVKAASSRPGTVPSTVRWMPVMPVPGWKVTSAEVVSRVGGVPAPVRPCDRAMEKQLECAAAISSSGLVLPFASSARDGQDTACSPMPEESKVTVPEPSVSEPSQTVCAERVVATMQFPSVRFRDRNLRGHHPITLRMKTGRAGRSGRPEVFERGAQVRVGRYEQVVSTQAPKVPPRCGNTPVAGALWLE</sequence>
<dbReference type="AlphaFoldDB" id="Q1EQT9"/>
<organism evidence="2">
    <name type="scientific">Streptomyces kanamyceticus</name>
    <dbReference type="NCBI Taxonomy" id="1967"/>
    <lineage>
        <taxon>Bacteria</taxon>
        <taxon>Bacillati</taxon>
        <taxon>Actinomycetota</taxon>
        <taxon>Actinomycetes</taxon>
        <taxon>Kitasatosporales</taxon>
        <taxon>Streptomycetaceae</taxon>
        <taxon>Streptomyces</taxon>
    </lineage>
</organism>
<proteinExistence type="predicted"/>
<reference evidence="2" key="1">
    <citation type="journal article" date="2006" name="Proc. Natl. Acad. Sci. U.S.A.">
        <title>Amplification of the entire kanamycin biosynthetic gene cluster during empirical strain improvement of Streptomyces kanamyceticus.</title>
        <authorList>
            <person name="Yanai K."/>
            <person name="Murakami T."/>
            <person name="Bibb M."/>
        </authorList>
    </citation>
    <scope>NUCLEOTIDE SEQUENCE</scope>
    <source>
        <strain evidence="2">NBRC 13414</strain>
    </source>
</reference>
<feature type="region of interest" description="Disordered" evidence="1">
    <location>
        <begin position="98"/>
        <end position="121"/>
    </location>
</feature>
<dbReference type="EMBL" id="AB254080">
    <property type="protein sequence ID" value="BAE95431.1"/>
    <property type="molecule type" value="Genomic_DNA"/>
</dbReference>
<name>Q1EQT9_STRKN</name>